<comment type="caution">
    <text evidence="2">The sequence shown here is derived from an EMBL/GenBank/DDBJ whole genome shotgun (WGS) entry which is preliminary data.</text>
</comment>
<dbReference type="Proteomes" id="UP001281410">
    <property type="component" value="Unassembled WGS sequence"/>
</dbReference>
<evidence type="ECO:0000256" key="1">
    <source>
        <dbReference type="SAM" id="MobiDB-lite"/>
    </source>
</evidence>
<evidence type="ECO:0000313" key="2">
    <source>
        <dbReference type="EMBL" id="KAK3221401.1"/>
    </source>
</evidence>
<sequence length="94" mass="10346">SSDIAAQVVLNPKSKRQSGHPMEGRHASSSERTTTQSCRIYGQSGHNSMMYSNSPLINEGPSRIVPKEYCRKCSVCHSVGHNKQTCVHKDSTVE</sequence>
<organism evidence="2 3">
    <name type="scientific">Dipteronia sinensis</name>
    <dbReference type="NCBI Taxonomy" id="43782"/>
    <lineage>
        <taxon>Eukaryota</taxon>
        <taxon>Viridiplantae</taxon>
        <taxon>Streptophyta</taxon>
        <taxon>Embryophyta</taxon>
        <taxon>Tracheophyta</taxon>
        <taxon>Spermatophyta</taxon>
        <taxon>Magnoliopsida</taxon>
        <taxon>eudicotyledons</taxon>
        <taxon>Gunneridae</taxon>
        <taxon>Pentapetalae</taxon>
        <taxon>rosids</taxon>
        <taxon>malvids</taxon>
        <taxon>Sapindales</taxon>
        <taxon>Sapindaceae</taxon>
        <taxon>Hippocastanoideae</taxon>
        <taxon>Acereae</taxon>
        <taxon>Dipteronia</taxon>
    </lineage>
</organism>
<proteinExistence type="predicted"/>
<reference evidence="2" key="1">
    <citation type="journal article" date="2023" name="Plant J.">
        <title>Genome sequences and population genomics provide insights into the demographic history, inbreeding, and mutation load of two 'living fossil' tree species of Dipteronia.</title>
        <authorList>
            <person name="Feng Y."/>
            <person name="Comes H.P."/>
            <person name="Chen J."/>
            <person name="Zhu S."/>
            <person name="Lu R."/>
            <person name="Zhang X."/>
            <person name="Li P."/>
            <person name="Qiu J."/>
            <person name="Olsen K.M."/>
            <person name="Qiu Y."/>
        </authorList>
    </citation>
    <scope>NUCLEOTIDE SEQUENCE</scope>
    <source>
        <strain evidence="2">NBL</strain>
    </source>
</reference>
<dbReference type="EMBL" id="JANJYJ010000003">
    <property type="protein sequence ID" value="KAK3221401.1"/>
    <property type="molecule type" value="Genomic_DNA"/>
</dbReference>
<protein>
    <submittedName>
        <fullName evidence="2">Uncharacterized protein</fullName>
    </submittedName>
</protein>
<name>A0AAE0ANN7_9ROSI</name>
<feature type="region of interest" description="Disordered" evidence="1">
    <location>
        <begin position="1"/>
        <end position="36"/>
    </location>
</feature>
<accession>A0AAE0ANN7</accession>
<gene>
    <name evidence="2" type="ORF">Dsin_008426</name>
</gene>
<evidence type="ECO:0000313" key="3">
    <source>
        <dbReference type="Proteomes" id="UP001281410"/>
    </source>
</evidence>
<feature type="non-terminal residue" evidence="2">
    <location>
        <position position="1"/>
    </location>
</feature>
<dbReference type="AlphaFoldDB" id="A0AAE0ANN7"/>
<keyword evidence="3" id="KW-1185">Reference proteome</keyword>